<dbReference type="Gene3D" id="1.10.10.10">
    <property type="entry name" value="Winged helix-like DNA-binding domain superfamily/Winged helix DNA-binding domain"/>
    <property type="match status" value="1"/>
</dbReference>
<dbReference type="InterPro" id="IPR036388">
    <property type="entry name" value="WH-like_DNA-bd_sf"/>
</dbReference>
<organism evidence="5 6">
    <name type="scientific">Acetobacter tropicalis NBRC 101654</name>
    <dbReference type="NCBI Taxonomy" id="749388"/>
    <lineage>
        <taxon>Bacteria</taxon>
        <taxon>Pseudomonadati</taxon>
        <taxon>Pseudomonadota</taxon>
        <taxon>Alphaproteobacteria</taxon>
        <taxon>Acetobacterales</taxon>
        <taxon>Acetobacteraceae</taxon>
        <taxon>Acetobacter</taxon>
    </lineage>
</organism>
<evidence type="ECO:0000256" key="1">
    <source>
        <dbReference type="ARBA" id="ARBA00009437"/>
    </source>
</evidence>
<evidence type="ECO:0000313" key="6">
    <source>
        <dbReference type="Proteomes" id="UP000004319"/>
    </source>
</evidence>
<dbReference type="SUPFAM" id="SSF46785">
    <property type="entry name" value="Winged helix' DNA-binding domain"/>
    <property type="match status" value="1"/>
</dbReference>
<dbReference type="Pfam" id="PF00126">
    <property type="entry name" value="HTH_1"/>
    <property type="match status" value="1"/>
</dbReference>
<proteinExistence type="inferred from homology"/>
<gene>
    <name evidence="5" type="ORF">ATPR_3209</name>
</gene>
<keyword evidence="3" id="KW-0804">Transcription</keyword>
<dbReference type="InterPro" id="IPR036390">
    <property type="entry name" value="WH_DNA-bd_sf"/>
</dbReference>
<keyword evidence="2" id="KW-0805">Transcription regulation</keyword>
<accession>F7VIL0</accession>
<sequence length="304" mass="34604">MFKKNNRIILSEREIFVEFLKNNNLTNTAKKLNLYPSTVSRAITALENHLNIKLIKKVDGKLTLTEQGVSYGTFLQKKIETLRSFEHKLSNDTLELDIIATEWFLTNIVTPAISESVQQNIKVKINLIANTNLNSMRHDKPTIFIGTERQNKKSENMSLKNISEVSLGIYAHKECPSIDFSNTYTPKDVQNMNIINVIDGDGQSVIRFSGEELLSFPNSLVSTDNLQSSFEEGMTRKCPFIACPTVTRNALSQNQCIKIKTLPSLDKIYIDVIFSKIENHDFLVLARAIHQYGKKIFHPETIHQ</sequence>
<dbReference type="Proteomes" id="UP000004319">
    <property type="component" value="Unassembled WGS sequence"/>
</dbReference>
<dbReference type="PANTHER" id="PTHR30126">
    <property type="entry name" value="HTH-TYPE TRANSCRIPTIONAL REGULATOR"/>
    <property type="match status" value="1"/>
</dbReference>
<comment type="caution">
    <text evidence="5">The sequence shown here is derived from an EMBL/GenBank/DDBJ whole genome shotgun (WGS) entry which is preliminary data.</text>
</comment>
<name>F7VIL0_9PROT</name>
<dbReference type="InterPro" id="IPR000847">
    <property type="entry name" value="LysR_HTH_N"/>
</dbReference>
<evidence type="ECO:0000313" key="5">
    <source>
        <dbReference type="EMBL" id="GAA10205.1"/>
    </source>
</evidence>
<evidence type="ECO:0000259" key="4">
    <source>
        <dbReference type="PROSITE" id="PS50931"/>
    </source>
</evidence>
<feature type="domain" description="HTH lysR-type" evidence="4">
    <location>
        <begin position="14"/>
        <end position="65"/>
    </location>
</feature>
<protein>
    <recommendedName>
        <fullName evidence="4">HTH lysR-type domain-containing protein</fullName>
    </recommendedName>
</protein>
<evidence type="ECO:0000256" key="3">
    <source>
        <dbReference type="ARBA" id="ARBA00023163"/>
    </source>
</evidence>
<dbReference type="AlphaFoldDB" id="F7VIL0"/>
<comment type="similarity">
    <text evidence="1">Belongs to the LysR transcriptional regulatory family.</text>
</comment>
<dbReference type="EMBL" id="BABS01000187">
    <property type="protein sequence ID" value="GAA10205.1"/>
    <property type="molecule type" value="Genomic_DNA"/>
</dbReference>
<reference evidence="5 6" key="1">
    <citation type="journal article" date="2011" name="Biochem. Biophys. Res. Commun.">
        <title>Increased number of Arginine-based salt bridges contributes to the thermotolerance of thermotolerant acetic acid bacteria, Acetobacter tropicalis SKU1100.</title>
        <authorList>
            <person name="Matsutani M."/>
            <person name="Hirakawa H."/>
            <person name="Nishikura M."/>
            <person name="Soemphol W."/>
            <person name="Ali I.A.I."/>
            <person name="Yakushi T."/>
            <person name="Matsushita K."/>
        </authorList>
    </citation>
    <scope>NUCLEOTIDE SEQUENCE [LARGE SCALE GENOMIC DNA]</scope>
    <source>
        <strain evidence="5 6">NBRC 101654</strain>
    </source>
</reference>
<dbReference type="PROSITE" id="PS50931">
    <property type="entry name" value="HTH_LYSR"/>
    <property type="match status" value="1"/>
</dbReference>
<evidence type="ECO:0000256" key="2">
    <source>
        <dbReference type="ARBA" id="ARBA00023015"/>
    </source>
</evidence>
<dbReference type="RefSeq" id="WP_006560228.1">
    <property type="nucleotide sequence ID" value="NZ_BABS01000187.1"/>
</dbReference>
<dbReference type="GO" id="GO:0003700">
    <property type="term" value="F:DNA-binding transcription factor activity"/>
    <property type="evidence" value="ECO:0007669"/>
    <property type="project" value="InterPro"/>
</dbReference>